<name>A0A382JK53_9ZZZZ</name>
<proteinExistence type="predicted"/>
<gene>
    <name evidence="1" type="ORF">METZ01_LOCUS264331</name>
</gene>
<sequence>MQQGDIVSIVTISGEYVGEVSEFLSDNSIRLSNPRMILSDGKGQMGFAKGICVSGVESPEEQIFMSYVFIAETNDKVANAWKEATSQIITAPKPTLVK</sequence>
<dbReference type="AlphaFoldDB" id="A0A382JK53"/>
<dbReference type="EMBL" id="UINC01074365">
    <property type="protein sequence ID" value="SVC11477.1"/>
    <property type="molecule type" value="Genomic_DNA"/>
</dbReference>
<organism evidence="1">
    <name type="scientific">marine metagenome</name>
    <dbReference type="NCBI Taxonomy" id="408172"/>
    <lineage>
        <taxon>unclassified sequences</taxon>
        <taxon>metagenomes</taxon>
        <taxon>ecological metagenomes</taxon>
    </lineage>
</organism>
<accession>A0A382JK53</accession>
<reference evidence="1" key="1">
    <citation type="submission" date="2018-05" db="EMBL/GenBank/DDBJ databases">
        <authorList>
            <person name="Lanie J.A."/>
            <person name="Ng W.-L."/>
            <person name="Kazmierczak K.M."/>
            <person name="Andrzejewski T.M."/>
            <person name="Davidsen T.M."/>
            <person name="Wayne K.J."/>
            <person name="Tettelin H."/>
            <person name="Glass J.I."/>
            <person name="Rusch D."/>
            <person name="Podicherti R."/>
            <person name="Tsui H.-C.T."/>
            <person name="Winkler M.E."/>
        </authorList>
    </citation>
    <scope>NUCLEOTIDE SEQUENCE</scope>
</reference>
<evidence type="ECO:0000313" key="1">
    <source>
        <dbReference type="EMBL" id="SVC11477.1"/>
    </source>
</evidence>
<protein>
    <submittedName>
        <fullName evidence="1">Uncharacterized protein</fullName>
    </submittedName>
</protein>